<dbReference type="Proteomes" id="UP000464577">
    <property type="component" value="Chromosome"/>
</dbReference>
<evidence type="ECO:0000313" key="1">
    <source>
        <dbReference type="EMBL" id="QHV94910.1"/>
    </source>
</evidence>
<gene>
    <name evidence="1" type="ORF">GJR95_07710</name>
</gene>
<dbReference type="KEGG" id="senf:GJR95_07710"/>
<sequence>MYYLPIRLRGEKVHIVPLRSSRESADGVVPSFIIPYDPQTALTRLLTLDGEVRLVAHGGTNLDRVIDGITLHENRPDSLTLHLTVSDTDAPAEDLLDQSAHFLLEPADETESGLALLARTKDRQIPRTNALTINVQTQLDGQPYLGEIRLYLAEPHAIYDVVMDFGSEASQIVLTNRGSGQRVLERLNIVDDLLRYFYPNLLTSDSGKLTAKALHQRDPDPDLLRSVFFLRRSGAVFQSTDAPNQHGDAEYLNLLTERDRIDSLAQSHFLVSNLKLAHLGAYRFDVSFASPATNEFGVSIRRFSDTISGLQQAIVNYLLRTVLEHLHHSHPANQPFFLSVKLLVPNVFEQQRVSTLVQGTYRNLHDLLQPDSPYALRGAEVGTLSESDAAFLGYRESRSVQRQPLPLKGRYLIVDSGKGTTDFSLIERDDETKSVFRSGFIGAGNAISYAFVETVFAAIFGPDSTVRQQAIWRIALGPTTDLVDKIRFGEIIETLKRGFDKGRNQTAYRPIHDLIGQQIQDIRARYQNNVGSAGLLKEVTDALETLAGQQESLQDEFGFINNVVKRLTDKLAQEVVYSGFYDPDSPPQVILTGRAFLFRLFAEEVSNRFGNVRLASDGRDTTALKKICLAGAFSSETINYDANLVGQPTRQVDGDAGIRLVDAGHETGAVAVLLPRPYEKLTEAAHRLKGMVTKVDGFLQKIRYEPDPSSPVTTQTAPTTLQSRRPLPSLYEGVTFRNYQSSSQWISISGLRYAHPALLTPNQPTVNVFFTGTEFLLRTPTEAARLTIRPEFFQHDQFVFETLFPYLDEPHFSQVVVDQSVGTLDDTI</sequence>
<proteinExistence type="predicted"/>
<accession>A0A6P1VSG1</accession>
<reference evidence="1 2" key="1">
    <citation type="submission" date="2019-11" db="EMBL/GenBank/DDBJ databases">
        <title>Spirosoma endbachense sp. nov., isolated from a natural salt meadow.</title>
        <authorList>
            <person name="Rojas J."/>
            <person name="Ambika Manirajan B."/>
            <person name="Ratering S."/>
            <person name="Suarez C."/>
            <person name="Geissler-Plaum R."/>
            <person name="Schnell S."/>
        </authorList>
    </citation>
    <scope>NUCLEOTIDE SEQUENCE [LARGE SCALE GENOMIC DNA]</scope>
    <source>
        <strain evidence="1 2">I-24</strain>
    </source>
</reference>
<organism evidence="1 2">
    <name type="scientific">Spirosoma endbachense</name>
    <dbReference type="NCBI Taxonomy" id="2666025"/>
    <lineage>
        <taxon>Bacteria</taxon>
        <taxon>Pseudomonadati</taxon>
        <taxon>Bacteroidota</taxon>
        <taxon>Cytophagia</taxon>
        <taxon>Cytophagales</taxon>
        <taxon>Cytophagaceae</taxon>
        <taxon>Spirosoma</taxon>
    </lineage>
</organism>
<dbReference type="EMBL" id="CP045997">
    <property type="protein sequence ID" value="QHV94910.1"/>
    <property type="molecule type" value="Genomic_DNA"/>
</dbReference>
<keyword evidence="2" id="KW-1185">Reference proteome</keyword>
<dbReference type="AlphaFoldDB" id="A0A6P1VSG1"/>
<dbReference type="RefSeq" id="WP_162385326.1">
    <property type="nucleotide sequence ID" value="NZ_CP045997.1"/>
</dbReference>
<evidence type="ECO:0000313" key="2">
    <source>
        <dbReference type="Proteomes" id="UP000464577"/>
    </source>
</evidence>
<protein>
    <submittedName>
        <fullName evidence="1">Uncharacterized protein</fullName>
    </submittedName>
</protein>
<name>A0A6P1VSG1_9BACT</name>